<keyword evidence="6 8" id="KW-0648">Protein biosynthesis</keyword>
<dbReference type="InterPro" id="IPR020058">
    <property type="entry name" value="Glu/Gln-tRNA-synth_Ib_cat-dom"/>
</dbReference>
<comment type="catalytic activity">
    <reaction evidence="8">
        <text>tRNA(Glu) + L-glutamate + ATP = L-glutamyl-tRNA(Glu) + AMP + diphosphate</text>
        <dbReference type="Rhea" id="RHEA:23540"/>
        <dbReference type="Rhea" id="RHEA-COMP:9663"/>
        <dbReference type="Rhea" id="RHEA-COMP:9680"/>
        <dbReference type="ChEBI" id="CHEBI:29985"/>
        <dbReference type="ChEBI" id="CHEBI:30616"/>
        <dbReference type="ChEBI" id="CHEBI:33019"/>
        <dbReference type="ChEBI" id="CHEBI:78442"/>
        <dbReference type="ChEBI" id="CHEBI:78520"/>
        <dbReference type="ChEBI" id="CHEBI:456215"/>
        <dbReference type="EC" id="6.1.1.17"/>
    </reaction>
</comment>
<evidence type="ECO:0000256" key="6">
    <source>
        <dbReference type="ARBA" id="ARBA00022917"/>
    </source>
</evidence>
<dbReference type="Gene3D" id="1.10.10.350">
    <property type="match status" value="1"/>
</dbReference>
<comment type="caution">
    <text evidence="8">Lacks conserved residue(s) required for the propagation of feature annotation.</text>
</comment>
<keyword evidence="3 8" id="KW-0436">Ligase</keyword>
<dbReference type="PANTHER" id="PTHR43311:SF2">
    <property type="entry name" value="GLUTAMATE--TRNA LIGASE, MITOCHONDRIAL-RELATED"/>
    <property type="match status" value="1"/>
</dbReference>
<organism evidence="11 12">
    <name type="scientific">Acetobacter thailandicus</name>
    <dbReference type="NCBI Taxonomy" id="1502842"/>
    <lineage>
        <taxon>Bacteria</taxon>
        <taxon>Pseudomonadati</taxon>
        <taxon>Pseudomonadota</taxon>
        <taxon>Alphaproteobacteria</taxon>
        <taxon>Acetobacterales</taxon>
        <taxon>Acetobacteraceae</taxon>
        <taxon>Acetobacter</taxon>
    </lineage>
</organism>
<reference evidence="11 12" key="1">
    <citation type="submission" date="2022-11" db="EMBL/GenBank/DDBJ databases">
        <title>Genome sequencing of Acetobacter type strain.</title>
        <authorList>
            <person name="Heo J."/>
            <person name="Lee D."/>
            <person name="Han B.-H."/>
            <person name="Hong S.-B."/>
            <person name="Kwon S.-W."/>
        </authorList>
    </citation>
    <scope>NUCLEOTIDE SEQUENCE [LARGE SCALE GENOMIC DNA]</scope>
    <source>
        <strain evidence="11 12">KACC 21253</strain>
    </source>
</reference>
<keyword evidence="4 8" id="KW-0547">Nucleotide-binding</keyword>
<name>A0ABT3QBM5_9PROT</name>
<dbReference type="Pfam" id="PF19269">
    <property type="entry name" value="Anticodon_2"/>
    <property type="match status" value="1"/>
</dbReference>
<keyword evidence="2 8" id="KW-0963">Cytoplasm</keyword>
<dbReference type="PROSITE" id="PS00178">
    <property type="entry name" value="AA_TRNA_LIGASE_I"/>
    <property type="match status" value="1"/>
</dbReference>
<dbReference type="InterPro" id="IPR045462">
    <property type="entry name" value="aa-tRNA-synth_I_cd-bd"/>
</dbReference>
<dbReference type="HAMAP" id="MF_00022">
    <property type="entry name" value="Glu_tRNA_synth_type1"/>
    <property type="match status" value="1"/>
</dbReference>
<dbReference type="RefSeq" id="WP_173559423.1">
    <property type="nucleotide sequence ID" value="NZ_JAPIUZ010000001.1"/>
</dbReference>
<feature type="short sequence motif" description="'KMSKS' region" evidence="8">
    <location>
        <begin position="240"/>
        <end position="244"/>
    </location>
</feature>
<comment type="similarity">
    <text evidence="1 8">Belongs to the class-I aminoacyl-tRNA synthetase family. Glutamate--tRNA ligase type 1 subfamily.</text>
</comment>
<dbReference type="Proteomes" id="UP001301152">
    <property type="component" value="Unassembled WGS sequence"/>
</dbReference>
<evidence type="ECO:0000256" key="1">
    <source>
        <dbReference type="ARBA" id="ARBA00007894"/>
    </source>
</evidence>
<dbReference type="InterPro" id="IPR014729">
    <property type="entry name" value="Rossmann-like_a/b/a_fold"/>
</dbReference>
<evidence type="ECO:0000256" key="4">
    <source>
        <dbReference type="ARBA" id="ARBA00022741"/>
    </source>
</evidence>
<dbReference type="PANTHER" id="PTHR43311">
    <property type="entry name" value="GLUTAMATE--TRNA LIGASE"/>
    <property type="match status" value="1"/>
</dbReference>
<evidence type="ECO:0000256" key="7">
    <source>
        <dbReference type="ARBA" id="ARBA00023146"/>
    </source>
</evidence>
<dbReference type="Gene3D" id="3.40.50.620">
    <property type="entry name" value="HUPs"/>
    <property type="match status" value="1"/>
</dbReference>
<comment type="subcellular location">
    <subcellularLocation>
        <location evidence="8">Cytoplasm</location>
    </subcellularLocation>
</comment>
<protein>
    <recommendedName>
        <fullName evidence="8">Glutamate--tRNA ligase</fullName>
        <ecNumber evidence="8">6.1.1.17</ecNumber>
    </recommendedName>
    <alternativeName>
        <fullName evidence="8">Glutamyl-tRNA synthetase</fullName>
        <shortName evidence="8">GluRS</shortName>
    </alternativeName>
</protein>
<dbReference type="SUPFAM" id="SSF48163">
    <property type="entry name" value="An anticodon-binding domain of class I aminoacyl-tRNA synthetases"/>
    <property type="match status" value="1"/>
</dbReference>
<dbReference type="SUPFAM" id="SSF52374">
    <property type="entry name" value="Nucleotidylyl transferase"/>
    <property type="match status" value="1"/>
</dbReference>
<comment type="subunit">
    <text evidence="8">Monomer.</text>
</comment>
<dbReference type="Pfam" id="PF00749">
    <property type="entry name" value="tRNA-synt_1c"/>
    <property type="match status" value="1"/>
</dbReference>
<gene>
    <name evidence="8 11" type="primary">gltX</name>
    <name evidence="11" type="ORF">OQ497_01445</name>
</gene>
<evidence type="ECO:0000256" key="5">
    <source>
        <dbReference type="ARBA" id="ARBA00022840"/>
    </source>
</evidence>
<keyword evidence="5 8" id="KW-0067">ATP-binding</keyword>
<evidence type="ECO:0000256" key="3">
    <source>
        <dbReference type="ARBA" id="ARBA00022598"/>
    </source>
</evidence>
<dbReference type="InterPro" id="IPR020751">
    <property type="entry name" value="aa-tRNA-synth_I_codon-bd_sub2"/>
</dbReference>
<evidence type="ECO:0000256" key="8">
    <source>
        <dbReference type="HAMAP-Rule" id="MF_00022"/>
    </source>
</evidence>
<dbReference type="InterPro" id="IPR008925">
    <property type="entry name" value="aa_tRNA-synth_I_cd-bd_sf"/>
</dbReference>
<dbReference type="InterPro" id="IPR000924">
    <property type="entry name" value="Glu/Gln-tRNA-synth"/>
</dbReference>
<feature type="domain" description="Glutamyl/glutaminyl-tRNA synthetase class Ib catalytic" evidence="9">
    <location>
        <begin position="2"/>
        <end position="305"/>
    </location>
</feature>
<evidence type="ECO:0000256" key="2">
    <source>
        <dbReference type="ARBA" id="ARBA00022490"/>
    </source>
</evidence>
<dbReference type="EMBL" id="JAPIUZ010000001">
    <property type="protein sequence ID" value="MCX2562634.1"/>
    <property type="molecule type" value="Genomic_DNA"/>
</dbReference>
<dbReference type="GO" id="GO:0004818">
    <property type="term" value="F:glutamate-tRNA ligase activity"/>
    <property type="evidence" value="ECO:0007669"/>
    <property type="project" value="UniProtKB-EC"/>
</dbReference>
<keyword evidence="12" id="KW-1185">Reference proteome</keyword>
<dbReference type="InterPro" id="IPR004527">
    <property type="entry name" value="Glu-tRNA-ligase_bac/mito"/>
</dbReference>
<feature type="domain" description="Aminoacyl-tRNA synthetase class I anticodon-binding" evidence="10">
    <location>
        <begin position="363"/>
        <end position="440"/>
    </location>
</feature>
<evidence type="ECO:0000259" key="10">
    <source>
        <dbReference type="Pfam" id="PF19269"/>
    </source>
</evidence>
<evidence type="ECO:0000259" key="9">
    <source>
        <dbReference type="Pfam" id="PF00749"/>
    </source>
</evidence>
<evidence type="ECO:0000313" key="11">
    <source>
        <dbReference type="EMBL" id="MCX2562634.1"/>
    </source>
</evidence>
<keyword evidence="7 8" id="KW-0030">Aminoacyl-tRNA synthetase</keyword>
<dbReference type="EC" id="6.1.1.17" evidence="8"/>
<dbReference type="NCBIfam" id="TIGR00464">
    <property type="entry name" value="gltX_bact"/>
    <property type="match status" value="1"/>
</dbReference>
<dbReference type="InterPro" id="IPR001412">
    <property type="entry name" value="aa-tRNA-synth_I_CS"/>
</dbReference>
<evidence type="ECO:0000313" key="12">
    <source>
        <dbReference type="Proteomes" id="UP001301152"/>
    </source>
</evidence>
<dbReference type="PRINTS" id="PR00987">
    <property type="entry name" value="TRNASYNTHGLU"/>
</dbReference>
<comment type="function">
    <text evidence="8">Catalyzes the attachment of glutamate to tRNA(Glu) in a two-step reaction: glutamate is first activated by ATP to form Glu-AMP and then transferred to the acceptor end of tRNA(Glu).</text>
</comment>
<dbReference type="InterPro" id="IPR049940">
    <property type="entry name" value="GluQ/Sye"/>
</dbReference>
<comment type="caution">
    <text evidence="11">The sequence shown here is derived from an EMBL/GenBank/DDBJ whole genome shotgun (WGS) entry which is preliminary data.</text>
</comment>
<feature type="short sequence motif" description="'HIGH' region" evidence="8">
    <location>
        <begin position="7"/>
        <end position="17"/>
    </location>
</feature>
<sequence>MKLRFAPSPTGMLHVGNARLAIANALFARHHGGKFQLRIDDTDTERSKESHAEAIRTDLSWLGITWDETFRQTERLDRYARAIAKLKATGRLYPCFESEYELAAKREIQIRQRRPPIYDRAMLKLTAQQRAQAEANGKVPYWRFQLSERVVRWQDQVMGECQVKLPSLSDPVLVRTDGTVLYTLASVVDDMETGITHIIRGEDHVTNTGVQIDIAEALGAKPDHFNFAHLPLLLDENGGKLSKRFDAMSLRTLRTDGMEPEALVAYLARLGSSDDPVLLPFEEQARVYNISHVSKSAARFNIQQLLSLNHKFLGQQPYEAVREHLPAGSSEEFWLAIRGNIELLSEARHWFNVVYEDIIPPVQEPEQTAFLHQAATFLPDEPWDVSTWKTWTATLKEKTGLSGKALFLPLRLALTGEEHGPELKDLLPLMGRKRALARLLAGAEN</sequence>
<proteinExistence type="inferred from homology"/>
<feature type="binding site" evidence="8">
    <location>
        <position position="243"/>
    </location>
    <ligand>
        <name>ATP</name>
        <dbReference type="ChEBI" id="CHEBI:30616"/>
    </ligand>
</feature>
<accession>A0ABT3QBM5</accession>